<dbReference type="SUPFAM" id="SSF52540">
    <property type="entry name" value="P-loop containing nucleoside triphosphate hydrolases"/>
    <property type="match status" value="1"/>
</dbReference>
<dbReference type="Gene3D" id="3.40.50.300">
    <property type="entry name" value="P-loop containing nucleotide triphosphate hydrolases"/>
    <property type="match status" value="1"/>
</dbReference>
<sequence length="303" mass="33606">MTTELKVSHLNKKYRTKKALDDVSFEVKSGQIVGLVGPNGSGKTTLMKAALGLIKVDGEVEIQGEPVTFSKHKQLEKVGQLIEYPAIYPFLTGYDHLKMFADGKENKARIDDLVQDLGMQDYIKNRAKSYSLGMKQKLGIAMALINNPSLVILDEPMNGLDPHAVIEVRQLIQKLAKQGVTFLISSHILSELEKVIDHLIIFNEGKVVRDTTPQELNGSYKIRVVIKTNDDRAACETLNNAGFKMPKTKVSFLLKDDTTLAVVIKFLVEQGFDILDVDKQASDLESSLMKLLYPNESTQGGEA</sequence>
<evidence type="ECO:0000256" key="4">
    <source>
        <dbReference type="ARBA" id="ARBA00022840"/>
    </source>
</evidence>
<dbReference type="RefSeq" id="WP_339968703.1">
    <property type="nucleotide sequence ID" value="NZ_JAWMWG010000001.1"/>
</dbReference>
<dbReference type="PANTHER" id="PTHR43335">
    <property type="entry name" value="ABC TRANSPORTER, ATP-BINDING PROTEIN"/>
    <property type="match status" value="1"/>
</dbReference>
<accession>A0ABU8SH17</accession>
<dbReference type="PROSITE" id="PS00211">
    <property type="entry name" value="ABC_TRANSPORTER_1"/>
    <property type="match status" value="1"/>
</dbReference>
<dbReference type="InterPro" id="IPR027417">
    <property type="entry name" value="P-loop_NTPase"/>
</dbReference>
<protein>
    <submittedName>
        <fullName evidence="6">ABC transporter ATP-binding protein</fullName>
    </submittedName>
</protein>
<name>A0ABU8SH17_9LACO</name>
<keyword evidence="4 6" id="KW-0067">ATP-binding</keyword>
<dbReference type="GO" id="GO:0005524">
    <property type="term" value="F:ATP binding"/>
    <property type="evidence" value="ECO:0007669"/>
    <property type="project" value="UniProtKB-KW"/>
</dbReference>
<gene>
    <name evidence="6" type="ORF">R4Y45_01855</name>
</gene>
<reference evidence="6 7" key="1">
    <citation type="submission" date="2023-10" db="EMBL/GenBank/DDBJ databases">
        <title>Holzapfeliella saturejae sp. nov. isolated from Satureja montana flowers.</title>
        <authorList>
            <person name="Alcantara C."/>
            <person name="Zuniga M."/>
            <person name="Landete J.M."/>
            <person name="Monedero V."/>
        </authorList>
    </citation>
    <scope>NUCLEOTIDE SEQUENCE [LARGE SCALE GENOMIC DNA]</scope>
    <source>
        <strain evidence="6 7">He02</strain>
    </source>
</reference>
<dbReference type="PROSITE" id="PS50893">
    <property type="entry name" value="ABC_TRANSPORTER_2"/>
    <property type="match status" value="1"/>
</dbReference>
<dbReference type="Proteomes" id="UP001377804">
    <property type="component" value="Unassembled WGS sequence"/>
</dbReference>
<dbReference type="EMBL" id="JAWMWG010000001">
    <property type="protein sequence ID" value="MEJ6347972.1"/>
    <property type="molecule type" value="Genomic_DNA"/>
</dbReference>
<keyword evidence="3" id="KW-0547">Nucleotide-binding</keyword>
<dbReference type="InterPro" id="IPR003439">
    <property type="entry name" value="ABC_transporter-like_ATP-bd"/>
</dbReference>
<organism evidence="6 7">
    <name type="scientific">Holzapfeliella saturejae</name>
    <dbReference type="NCBI Taxonomy" id="3082953"/>
    <lineage>
        <taxon>Bacteria</taxon>
        <taxon>Bacillati</taxon>
        <taxon>Bacillota</taxon>
        <taxon>Bacilli</taxon>
        <taxon>Lactobacillales</taxon>
        <taxon>Lactobacillaceae</taxon>
        <taxon>Holzapfeliella</taxon>
    </lineage>
</organism>
<dbReference type="SMART" id="SM00382">
    <property type="entry name" value="AAA"/>
    <property type="match status" value="1"/>
</dbReference>
<proteinExistence type="inferred from homology"/>
<keyword evidence="7" id="KW-1185">Reference proteome</keyword>
<dbReference type="InterPro" id="IPR017871">
    <property type="entry name" value="ABC_transporter-like_CS"/>
</dbReference>
<evidence type="ECO:0000313" key="6">
    <source>
        <dbReference type="EMBL" id="MEJ6347972.1"/>
    </source>
</evidence>
<feature type="domain" description="ABC transporter" evidence="5">
    <location>
        <begin position="5"/>
        <end position="229"/>
    </location>
</feature>
<evidence type="ECO:0000256" key="2">
    <source>
        <dbReference type="ARBA" id="ARBA00022448"/>
    </source>
</evidence>
<dbReference type="PANTHER" id="PTHR43335:SF4">
    <property type="entry name" value="ABC TRANSPORTER, ATP-BINDING PROTEIN"/>
    <property type="match status" value="1"/>
</dbReference>
<evidence type="ECO:0000256" key="3">
    <source>
        <dbReference type="ARBA" id="ARBA00022741"/>
    </source>
</evidence>
<comment type="similarity">
    <text evidence="1">Belongs to the ABC transporter superfamily.</text>
</comment>
<keyword evidence="2" id="KW-0813">Transport</keyword>
<evidence type="ECO:0000259" key="5">
    <source>
        <dbReference type="PROSITE" id="PS50893"/>
    </source>
</evidence>
<dbReference type="InterPro" id="IPR003593">
    <property type="entry name" value="AAA+_ATPase"/>
</dbReference>
<evidence type="ECO:0000313" key="7">
    <source>
        <dbReference type="Proteomes" id="UP001377804"/>
    </source>
</evidence>
<evidence type="ECO:0000256" key="1">
    <source>
        <dbReference type="ARBA" id="ARBA00005417"/>
    </source>
</evidence>
<comment type="caution">
    <text evidence="6">The sequence shown here is derived from an EMBL/GenBank/DDBJ whole genome shotgun (WGS) entry which is preliminary data.</text>
</comment>
<dbReference type="Pfam" id="PF00005">
    <property type="entry name" value="ABC_tran"/>
    <property type="match status" value="1"/>
</dbReference>